<comment type="caution">
    <text evidence="1">The sequence shown here is derived from an EMBL/GenBank/DDBJ whole genome shotgun (WGS) entry which is preliminary data.</text>
</comment>
<evidence type="ECO:0000313" key="2">
    <source>
        <dbReference type="Proteomes" id="UP000266188"/>
    </source>
</evidence>
<reference evidence="2" key="1">
    <citation type="submission" date="2017-02" db="EMBL/GenBank/DDBJ databases">
        <authorList>
            <person name="Tafer H."/>
            <person name="Lopandic K."/>
        </authorList>
    </citation>
    <scope>NUCLEOTIDE SEQUENCE [LARGE SCALE GENOMIC DNA]</scope>
    <source>
        <strain evidence="2">CBS 366.77</strain>
    </source>
</reference>
<gene>
    <name evidence="1" type="ORF">PHISCL_02939</name>
</gene>
<dbReference type="Proteomes" id="UP000266188">
    <property type="component" value="Unassembled WGS sequence"/>
</dbReference>
<sequence length="182" mass="19313">MVEGRFSFGDMAEHCRSSDGPETNICVNRGLQNLAALSIPWLIDAETSGTGNQESGGGDIEVGDIEGGGGASKRQLGDCGCVIETITRYLDLDLQDGVTMHVSCGSSCNIAQVRSDVSAALGVVGQRAIDLGAYAVNILVPRFQHWKVRCRAHGFIIFLGINANPMGPHSQPRRQADSLAIE</sequence>
<dbReference type="AlphaFoldDB" id="A0A3A2ZPV9"/>
<accession>A0A3A2ZPV9</accession>
<organism evidence="1 2">
    <name type="scientific">Aspergillus sclerotialis</name>
    <dbReference type="NCBI Taxonomy" id="2070753"/>
    <lineage>
        <taxon>Eukaryota</taxon>
        <taxon>Fungi</taxon>
        <taxon>Dikarya</taxon>
        <taxon>Ascomycota</taxon>
        <taxon>Pezizomycotina</taxon>
        <taxon>Eurotiomycetes</taxon>
        <taxon>Eurotiomycetidae</taxon>
        <taxon>Eurotiales</taxon>
        <taxon>Aspergillaceae</taxon>
        <taxon>Aspergillus</taxon>
        <taxon>Aspergillus subgen. Polypaecilum</taxon>
    </lineage>
</organism>
<protein>
    <submittedName>
        <fullName evidence="1">Uncharacterized protein</fullName>
    </submittedName>
</protein>
<name>A0A3A2ZPV9_9EURO</name>
<dbReference type="EMBL" id="MVGC01000070">
    <property type="protein sequence ID" value="RJE24730.1"/>
    <property type="molecule type" value="Genomic_DNA"/>
</dbReference>
<keyword evidence="2" id="KW-1185">Reference proteome</keyword>
<evidence type="ECO:0000313" key="1">
    <source>
        <dbReference type="EMBL" id="RJE24730.1"/>
    </source>
</evidence>
<proteinExistence type="predicted"/>